<dbReference type="HAMAP" id="MF_03010">
    <property type="entry name" value="eIF3k"/>
    <property type="match status" value="1"/>
</dbReference>
<comment type="function">
    <text evidence="4">Component of the eukaryotic translation initiation factor 3 (eIF-3) complex, which is required for several steps in the initiation of protein synthesis. The eIF-3 complex associates with the 40S ribosome and facilitates the recruitment of eIF-1, eIF-1A, eIF-2:GTP:methionyl-tRNAi and eIF-5 to form the 43S pre-initiation complex (43S PIC). The eIF-3 complex stimulates mRNA recruitment to the 43S PIC and scanning of the mRNA for AUG recognition. The eIF-3 complex is also required for disassembly and recycling of post-termination ribosomal complexes and subsequently prevents premature joining of the 40S and 60S ribosomal subunits prior to initiation. The eIF-3 complex specifically targets and initiates translation of a subset of mRNAs involved in cell proliferation, including cell cycling, differentiation and apoptosis, and uses different modes of RNA stem-loop binding to exert either translational activation or repression.</text>
</comment>
<dbReference type="Proteomes" id="UP000215335">
    <property type="component" value="Unassembled WGS sequence"/>
</dbReference>
<evidence type="ECO:0000313" key="7">
    <source>
        <dbReference type="EMBL" id="OXU27212.1"/>
    </source>
</evidence>
<dbReference type="FunFam" id="1.10.10.10:FF:000212">
    <property type="entry name" value="Eukaryotic translation initiation factor 3 subunit K"/>
    <property type="match status" value="1"/>
</dbReference>
<dbReference type="GO" id="GO:0016282">
    <property type="term" value="C:eukaryotic 43S preinitiation complex"/>
    <property type="evidence" value="ECO:0007669"/>
    <property type="project" value="UniProtKB-UniRule"/>
</dbReference>
<dbReference type="OrthoDB" id="337745at2759"/>
<comment type="function">
    <text evidence="5">Component of the eukaryotic translation initiation factor 3 (eIF-3) complex, which is involved in protein synthesis of a specialized repertoire of mRNAs and, together with other initiation factors, stimulates binding of mRNA and methionyl-tRNAi to the 40S ribosome. The eIF-3 complex specifically targets and initiates translation of a subset of mRNAs involved in cell proliferation.</text>
</comment>
<dbReference type="FunFam" id="1.25.40.250:FF:000001">
    <property type="entry name" value="Eukaryotic translation initiation factor 3 subunit K"/>
    <property type="match status" value="1"/>
</dbReference>
<keyword evidence="3 5" id="KW-0648">Protein biosynthesis</keyword>
<evidence type="ECO:0000256" key="1">
    <source>
        <dbReference type="ARBA" id="ARBA00022490"/>
    </source>
</evidence>
<dbReference type="InterPro" id="IPR036388">
    <property type="entry name" value="WH-like_DNA-bd_sf"/>
</dbReference>
<dbReference type="GO" id="GO:0033290">
    <property type="term" value="C:eukaryotic 48S preinitiation complex"/>
    <property type="evidence" value="ECO:0007669"/>
    <property type="project" value="UniProtKB-UniRule"/>
</dbReference>
<dbReference type="GO" id="GO:0005852">
    <property type="term" value="C:eukaryotic translation initiation factor 3 complex"/>
    <property type="evidence" value="ECO:0007669"/>
    <property type="project" value="UniProtKB-UniRule"/>
</dbReference>
<name>A0A232F9D3_9HYME</name>
<reference evidence="7 8" key="1">
    <citation type="journal article" date="2017" name="Curr. Biol.">
        <title>The Evolution of Venom by Co-option of Single-Copy Genes.</title>
        <authorList>
            <person name="Martinson E.O."/>
            <person name="Mrinalini"/>
            <person name="Kelkar Y.D."/>
            <person name="Chang C.H."/>
            <person name="Werren J.H."/>
        </authorList>
    </citation>
    <scope>NUCLEOTIDE SEQUENCE [LARGE SCALE GENOMIC DNA]</scope>
    <source>
        <strain evidence="7 8">Alberta</strain>
        <tissue evidence="7">Whole body</tissue>
    </source>
</reference>
<dbReference type="PANTHER" id="PTHR13022:SF0">
    <property type="entry name" value="EUKARYOTIC TRANSLATION INITIATION FACTOR 3 SUBUNIT K"/>
    <property type="match status" value="1"/>
</dbReference>
<dbReference type="SUPFAM" id="SSF48371">
    <property type="entry name" value="ARM repeat"/>
    <property type="match status" value="1"/>
</dbReference>
<comment type="subcellular location">
    <subcellularLocation>
        <location evidence="5">Cytoplasm</location>
    </subcellularLocation>
</comment>
<dbReference type="STRING" id="543379.A0A232F9D3"/>
<dbReference type="InterPro" id="IPR036390">
    <property type="entry name" value="WH_DNA-bd_sf"/>
</dbReference>
<dbReference type="GO" id="GO:0006446">
    <property type="term" value="P:regulation of translational initiation"/>
    <property type="evidence" value="ECO:0007669"/>
    <property type="project" value="InterPro"/>
</dbReference>
<keyword evidence="2 5" id="KW-0396">Initiation factor</keyword>
<dbReference type="Gene3D" id="1.25.40.250">
    <property type="entry name" value="ARM repeat, domain 1"/>
    <property type="match status" value="1"/>
</dbReference>
<evidence type="ECO:0000256" key="5">
    <source>
        <dbReference type="HAMAP-Rule" id="MF_03010"/>
    </source>
</evidence>
<keyword evidence="8" id="KW-1185">Reference proteome</keyword>
<dbReference type="AlphaFoldDB" id="A0A232F9D3"/>
<dbReference type="InterPro" id="IPR016024">
    <property type="entry name" value="ARM-type_fold"/>
</dbReference>
<dbReference type="PANTHER" id="PTHR13022">
    <property type="entry name" value="EUKARYOTIC TRANSLATION INITIATION FACTOR 3 SUBUNIT 11"/>
    <property type="match status" value="1"/>
</dbReference>
<accession>A0A232F9D3</accession>
<feature type="domain" description="PCI" evidence="6">
    <location>
        <begin position="40"/>
        <end position="205"/>
    </location>
</feature>
<dbReference type="Pfam" id="PF10075">
    <property type="entry name" value="CSN8_PSD8_EIF3K"/>
    <property type="match status" value="1"/>
</dbReference>
<sequence>MAEAMKQKLVDMLKGIERYNPDNLKTLEKYVDIQVTENAYDLDANLAVLKLYQLNPYHYDQEVTCLILLKALTNLPHTDFVLCKCLLNGSIMEDPDIQNILDLANLLEECQFQMAWTQIRNMHDLCSRIVGFNDSIRKFVCHVVGITFQTIDKSLLVELLGGRPQVNEEVLRSWVKKYGWKEESDNIIFIANQDENIKTKNITEKIDFENVAGLMAQCL</sequence>
<evidence type="ECO:0000256" key="2">
    <source>
        <dbReference type="ARBA" id="ARBA00022540"/>
    </source>
</evidence>
<evidence type="ECO:0000313" key="8">
    <source>
        <dbReference type="Proteomes" id="UP000215335"/>
    </source>
</evidence>
<dbReference type="SUPFAM" id="SSF46785">
    <property type="entry name" value="Winged helix' DNA-binding domain"/>
    <property type="match status" value="1"/>
</dbReference>
<dbReference type="GO" id="GO:0003743">
    <property type="term" value="F:translation initiation factor activity"/>
    <property type="evidence" value="ECO:0007669"/>
    <property type="project" value="UniProtKB-UniRule"/>
</dbReference>
<dbReference type="PROSITE" id="PS50250">
    <property type="entry name" value="PCI"/>
    <property type="match status" value="1"/>
</dbReference>
<gene>
    <name evidence="7" type="ORF">TSAR_010835</name>
</gene>
<comment type="similarity">
    <text evidence="5">Belongs to the eIF-3 subunit K family.</text>
</comment>
<dbReference type="InterPro" id="IPR033464">
    <property type="entry name" value="CSN8_PSD8_EIF3K"/>
</dbReference>
<protein>
    <recommendedName>
        <fullName evidence="5">Eukaryotic translation initiation factor 3 subunit K</fullName>
        <shortName evidence="5">eIF3k</shortName>
    </recommendedName>
    <alternativeName>
        <fullName evidence="5">eIF-3 p25</fullName>
    </alternativeName>
</protein>
<dbReference type="InterPro" id="IPR016020">
    <property type="entry name" value="Transl_init_fac_sub12_N_euk"/>
</dbReference>
<keyword evidence="1 5" id="KW-0963">Cytoplasm</keyword>
<evidence type="ECO:0000259" key="6">
    <source>
        <dbReference type="PROSITE" id="PS50250"/>
    </source>
</evidence>
<evidence type="ECO:0000256" key="4">
    <source>
        <dbReference type="ARBA" id="ARBA00057041"/>
    </source>
</evidence>
<dbReference type="InterPro" id="IPR009374">
    <property type="entry name" value="eIF3k"/>
</dbReference>
<dbReference type="InterPro" id="IPR000717">
    <property type="entry name" value="PCI_dom"/>
</dbReference>
<dbReference type="GO" id="GO:0043022">
    <property type="term" value="F:ribosome binding"/>
    <property type="evidence" value="ECO:0007669"/>
    <property type="project" value="InterPro"/>
</dbReference>
<comment type="subunit">
    <text evidence="5">Component of the eukaryotic translation initiation factor 3 (eIF-3) complex.</text>
</comment>
<dbReference type="GO" id="GO:0003723">
    <property type="term" value="F:RNA binding"/>
    <property type="evidence" value="ECO:0007669"/>
    <property type="project" value="UniProtKB-UniRule"/>
</dbReference>
<proteinExistence type="inferred from homology"/>
<organism evidence="7 8">
    <name type="scientific">Trichomalopsis sarcophagae</name>
    <dbReference type="NCBI Taxonomy" id="543379"/>
    <lineage>
        <taxon>Eukaryota</taxon>
        <taxon>Metazoa</taxon>
        <taxon>Ecdysozoa</taxon>
        <taxon>Arthropoda</taxon>
        <taxon>Hexapoda</taxon>
        <taxon>Insecta</taxon>
        <taxon>Pterygota</taxon>
        <taxon>Neoptera</taxon>
        <taxon>Endopterygota</taxon>
        <taxon>Hymenoptera</taxon>
        <taxon>Apocrita</taxon>
        <taxon>Proctotrupomorpha</taxon>
        <taxon>Chalcidoidea</taxon>
        <taxon>Pteromalidae</taxon>
        <taxon>Pteromalinae</taxon>
        <taxon>Trichomalopsis</taxon>
    </lineage>
</organism>
<dbReference type="GO" id="GO:0001732">
    <property type="term" value="P:formation of cytoplasmic translation initiation complex"/>
    <property type="evidence" value="ECO:0007669"/>
    <property type="project" value="UniProtKB-UniRule"/>
</dbReference>
<dbReference type="Gene3D" id="1.10.10.10">
    <property type="entry name" value="Winged helix-like DNA-binding domain superfamily/Winged helix DNA-binding domain"/>
    <property type="match status" value="1"/>
</dbReference>
<dbReference type="EMBL" id="NNAY01000646">
    <property type="protein sequence ID" value="OXU27212.1"/>
    <property type="molecule type" value="Genomic_DNA"/>
</dbReference>
<evidence type="ECO:0000256" key="3">
    <source>
        <dbReference type="ARBA" id="ARBA00022917"/>
    </source>
</evidence>
<comment type="caution">
    <text evidence="7">The sequence shown here is derived from an EMBL/GenBank/DDBJ whole genome shotgun (WGS) entry which is preliminary data.</text>
</comment>